<evidence type="ECO:0000256" key="8">
    <source>
        <dbReference type="SAM" id="Phobius"/>
    </source>
</evidence>
<keyword evidence="4" id="KW-0677">Repeat</keyword>
<feature type="compositionally biased region" description="Basic and acidic residues" evidence="7">
    <location>
        <begin position="28"/>
        <end position="45"/>
    </location>
</feature>
<dbReference type="InterPro" id="IPR051957">
    <property type="entry name" value="CRISP-LCCL_domain"/>
</dbReference>
<dbReference type="PROSITE" id="PS51421">
    <property type="entry name" value="RAS"/>
    <property type="match status" value="1"/>
</dbReference>
<proteinExistence type="predicted"/>
<dbReference type="SUPFAM" id="SSF69848">
    <property type="entry name" value="LCCL domain"/>
    <property type="match status" value="1"/>
</dbReference>
<sequence>MRDQDMRTGEGFLCVFSINNSKSSADSDLGREQNKQAKDAELSHGSKYKSDASTIDASHIYLIAAHSNVTSDITSPKLFQEETEGATWRFMGIVVLTMKASVIEMFLVLLVTGIHSNKEMAKKIKRPKFTVPQINCDVKAGKIINPEFIVKCPAGCQDPKYHVYGTNVYASSSSVCAAAVHSGVLDNSGGKVLVQKVAGQSGYRASYSNGVQSLSLPRWRESFVVSEGKPQKGVTYPSALTYSSAKSPAAKAGKYS</sequence>
<keyword evidence="3" id="KW-0732">Signal</keyword>
<dbReference type="GO" id="GO:0005525">
    <property type="term" value="F:GTP binding"/>
    <property type="evidence" value="ECO:0007669"/>
    <property type="project" value="InterPro"/>
</dbReference>
<dbReference type="PANTHER" id="PTHR31331">
    <property type="entry name" value="LCCL DOMAIN PROTEIN (AFU_ORTHOLOGUE AFUA_5G08630)"/>
    <property type="match status" value="1"/>
</dbReference>
<keyword evidence="11" id="KW-1185">Reference proteome</keyword>
<protein>
    <submittedName>
        <fullName evidence="10">Vitrin</fullName>
    </submittedName>
</protein>
<reference evidence="10 11" key="1">
    <citation type="journal article" date="2013" name="Nat. Commun.">
        <title>Genome analysis reveals insights into physiology and longevity of the Brandt's bat Myotis brandtii.</title>
        <authorList>
            <person name="Seim I."/>
            <person name="Fang X."/>
            <person name="Xiong Z."/>
            <person name="Lobanov A.V."/>
            <person name="Huang Z."/>
            <person name="Ma S."/>
            <person name="Feng Y."/>
            <person name="Turanov A.A."/>
            <person name="Zhu Y."/>
            <person name="Lenz T.L."/>
            <person name="Gerashchenko M.V."/>
            <person name="Fan D."/>
            <person name="Hee Yim S."/>
            <person name="Yao X."/>
            <person name="Jordan D."/>
            <person name="Xiong Y."/>
            <person name="Ma Y."/>
            <person name="Lyapunov A.N."/>
            <person name="Chen G."/>
            <person name="Kulakova O.I."/>
            <person name="Sun Y."/>
            <person name="Lee S.G."/>
            <person name="Bronson R.T."/>
            <person name="Moskalev A.A."/>
            <person name="Sunyaev S.R."/>
            <person name="Zhang G."/>
            <person name="Krogh A."/>
            <person name="Wang J."/>
            <person name="Gladyshev V.N."/>
        </authorList>
    </citation>
    <scope>NUCLEOTIDE SEQUENCE [LARGE SCALE GENOMIC DNA]</scope>
</reference>
<dbReference type="PANTHER" id="PTHR31331:SF1">
    <property type="entry name" value="CYSTEINE RICH SECRETORY PROTEIN LCCL DOMAIN CONTAINING 2"/>
    <property type="match status" value="1"/>
</dbReference>
<evidence type="ECO:0000313" key="10">
    <source>
        <dbReference type="EMBL" id="EPQ20164.1"/>
    </source>
</evidence>
<keyword evidence="5" id="KW-0547">Nucleotide-binding</keyword>
<evidence type="ECO:0000256" key="5">
    <source>
        <dbReference type="ARBA" id="ARBA00022741"/>
    </source>
</evidence>
<gene>
    <name evidence="10" type="ORF">D623_10008965</name>
</gene>
<evidence type="ECO:0000313" key="11">
    <source>
        <dbReference type="Proteomes" id="UP000052978"/>
    </source>
</evidence>
<name>S7NR31_MYOBR</name>
<feature type="transmembrane region" description="Helical" evidence="8">
    <location>
        <begin position="90"/>
        <end position="114"/>
    </location>
</feature>
<evidence type="ECO:0000256" key="1">
    <source>
        <dbReference type="ARBA" id="ARBA00004613"/>
    </source>
</evidence>
<evidence type="ECO:0000256" key="4">
    <source>
        <dbReference type="ARBA" id="ARBA00022737"/>
    </source>
</evidence>
<accession>S7NR31</accession>
<organism evidence="10 11">
    <name type="scientific">Myotis brandtii</name>
    <name type="common">Brandt's bat</name>
    <dbReference type="NCBI Taxonomy" id="109478"/>
    <lineage>
        <taxon>Eukaryota</taxon>
        <taxon>Metazoa</taxon>
        <taxon>Chordata</taxon>
        <taxon>Craniata</taxon>
        <taxon>Vertebrata</taxon>
        <taxon>Euteleostomi</taxon>
        <taxon>Mammalia</taxon>
        <taxon>Eutheria</taxon>
        <taxon>Laurasiatheria</taxon>
        <taxon>Chiroptera</taxon>
        <taxon>Yangochiroptera</taxon>
        <taxon>Vespertilionidae</taxon>
        <taxon>Myotis</taxon>
    </lineage>
</organism>
<dbReference type="SMART" id="SM00603">
    <property type="entry name" value="LCCL"/>
    <property type="match status" value="1"/>
</dbReference>
<evidence type="ECO:0000256" key="7">
    <source>
        <dbReference type="SAM" id="MobiDB-lite"/>
    </source>
</evidence>
<keyword evidence="8" id="KW-0472">Membrane</keyword>
<keyword evidence="2" id="KW-0964">Secreted</keyword>
<feature type="region of interest" description="Disordered" evidence="7">
    <location>
        <begin position="21"/>
        <end position="45"/>
    </location>
</feature>
<dbReference type="InterPro" id="IPR004043">
    <property type="entry name" value="LCCL"/>
</dbReference>
<comment type="subcellular location">
    <subcellularLocation>
        <location evidence="1">Secreted</location>
    </subcellularLocation>
</comment>
<dbReference type="EMBL" id="KE164797">
    <property type="protein sequence ID" value="EPQ20164.1"/>
    <property type="molecule type" value="Genomic_DNA"/>
</dbReference>
<dbReference type="GO" id="GO:0005576">
    <property type="term" value="C:extracellular region"/>
    <property type="evidence" value="ECO:0007669"/>
    <property type="project" value="UniProtKB-SubCell"/>
</dbReference>
<dbReference type="InterPro" id="IPR036609">
    <property type="entry name" value="LCCL_sf"/>
</dbReference>
<dbReference type="Pfam" id="PF03815">
    <property type="entry name" value="LCCL"/>
    <property type="match status" value="1"/>
</dbReference>
<dbReference type="GO" id="GO:0003924">
    <property type="term" value="F:GTPase activity"/>
    <property type="evidence" value="ECO:0007669"/>
    <property type="project" value="InterPro"/>
</dbReference>
<dbReference type="Proteomes" id="UP000052978">
    <property type="component" value="Unassembled WGS sequence"/>
</dbReference>
<keyword evidence="8" id="KW-1133">Transmembrane helix</keyword>
<feature type="domain" description="LCCL" evidence="9">
    <location>
        <begin position="130"/>
        <end position="223"/>
    </location>
</feature>
<keyword evidence="6" id="KW-1015">Disulfide bond</keyword>
<evidence type="ECO:0000256" key="3">
    <source>
        <dbReference type="ARBA" id="ARBA00022729"/>
    </source>
</evidence>
<dbReference type="PROSITE" id="PS50820">
    <property type="entry name" value="LCCL"/>
    <property type="match status" value="1"/>
</dbReference>
<dbReference type="AlphaFoldDB" id="S7NR31"/>
<dbReference type="InterPro" id="IPR001806">
    <property type="entry name" value="Small_GTPase"/>
</dbReference>
<evidence type="ECO:0000256" key="2">
    <source>
        <dbReference type="ARBA" id="ARBA00022525"/>
    </source>
</evidence>
<evidence type="ECO:0000256" key="6">
    <source>
        <dbReference type="ARBA" id="ARBA00023157"/>
    </source>
</evidence>
<dbReference type="FunFam" id="2.170.130.20:FF:000001">
    <property type="entry name" value="Cysteine-rich secretory protein LCCL domain-containing 1"/>
    <property type="match status" value="1"/>
</dbReference>
<dbReference type="Gene3D" id="2.170.130.20">
    <property type="entry name" value="LCCL-like domain"/>
    <property type="match status" value="1"/>
</dbReference>
<evidence type="ECO:0000259" key="9">
    <source>
        <dbReference type="PROSITE" id="PS50820"/>
    </source>
</evidence>
<keyword evidence="8" id="KW-0812">Transmembrane</keyword>